<feature type="transmembrane region" description="Helical" evidence="2">
    <location>
        <begin position="107"/>
        <end position="126"/>
    </location>
</feature>
<organism evidence="3 4">
    <name type="scientific">Leptosphaeria maculans (strain JN3 / isolate v23.1.3 / race Av1-4-5-6-7-8)</name>
    <name type="common">Blackleg fungus</name>
    <name type="synonym">Phoma lingam</name>
    <dbReference type="NCBI Taxonomy" id="985895"/>
    <lineage>
        <taxon>Eukaryota</taxon>
        <taxon>Fungi</taxon>
        <taxon>Dikarya</taxon>
        <taxon>Ascomycota</taxon>
        <taxon>Pezizomycotina</taxon>
        <taxon>Dothideomycetes</taxon>
        <taxon>Pleosporomycetidae</taxon>
        <taxon>Pleosporales</taxon>
        <taxon>Pleosporineae</taxon>
        <taxon>Leptosphaeriaceae</taxon>
        <taxon>Plenodomus</taxon>
        <taxon>Plenodomus lingam/Leptosphaeria maculans species complex</taxon>
    </lineage>
</organism>
<keyword evidence="4" id="KW-1185">Reference proteome</keyword>
<gene>
    <name evidence="3" type="ORF">LEMA_P082190.1</name>
</gene>
<dbReference type="Proteomes" id="UP000002668">
    <property type="component" value="Genome"/>
</dbReference>
<evidence type="ECO:0000313" key="4">
    <source>
        <dbReference type="Proteomes" id="UP000002668"/>
    </source>
</evidence>
<dbReference type="EMBL" id="FP929135">
    <property type="protein sequence ID" value="CBX98980.1"/>
    <property type="molecule type" value="Genomic_DNA"/>
</dbReference>
<dbReference type="AlphaFoldDB" id="E5A5T5"/>
<keyword evidence="2" id="KW-1133">Transmembrane helix</keyword>
<sequence length="345" mass="38647">MLVFKRYFVSDPPRHVGNGSSVQSRRSVVPSFAEPQRLGSDKPSPPTTTKSLPITQPHPPHAQYFLPTSCQSYPRPQLAALSPTQRPSMNTISPPPQFKRISGPKRALGVVVGISLGLGANVLLAYSTASFYTRSTKFVPFDVSSPDLTTSTFRKHNPAGNPPVTIDHAVKGIPYGKLPQKYWITGRDGRISVDRAQLTTDFCRGVWGGLAYRVQRRYLERKYRALPGREGQLWDAKELQKSDYGVGTKITDHFEVVEHSDDKVIVRCGDSPLNQDPRPSDGLFSMEVSTDDDAQMATFHLKSLFVDTTPEGKNSQPLPWNFQYAHRWYTKLWMESATRKLLKDA</sequence>
<feature type="compositionally biased region" description="Low complexity" evidence="1">
    <location>
        <begin position="20"/>
        <end position="31"/>
    </location>
</feature>
<evidence type="ECO:0000256" key="2">
    <source>
        <dbReference type="SAM" id="Phobius"/>
    </source>
</evidence>
<keyword evidence="2" id="KW-0472">Membrane</keyword>
<dbReference type="GeneID" id="13288968"/>
<proteinExistence type="predicted"/>
<accession>E5A5T5</accession>
<dbReference type="eggNOG" id="ENOG502S03T">
    <property type="taxonomic scope" value="Eukaryota"/>
</dbReference>
<dbReference type="STRING" id="985895.E5A5T5"/>
<evidence type="ECO:0000313" key="3">
    <source>
        <dbReference type="EMBL" id="CBX98980.1"/>
    </source>
</evidence>
<dbReference type="InParanoid" id="E5A5T5"/>
<dbReference type="HOGENOM" id="CLU_069181_0_0_1"/>
<feature type="region of interest" description="Disordered" evidence="1">
    <location>
        <begin position="13"/>
        <end position="61"/>
    </location>
</feature>
<evidence type="ECO:0000256" key="1">
    <source>
        <dbReference type="SAM" id="MobiDB-lite"/>
    </source>
</evidence>
<keyword evidence="2" id="KW-0812">Transmembrane</keyword>
<dbReference type="OMA" id="QWYARIW"/>
<name>E5A5T5_LEPMJ</name>
<dbReference type="VEuPathDB" id="FungiDB:LEMA_P082190.1"/>
<dbReference type="OrthoDB" id="4436466at2759"/>
<protein>
    <submittedName>
        <fullName evidence="3">Uncharacterized protein</fullName>
    </submittedName>
</protein>
<reference evidence="4" key="1">
    <citation type="journal article" date="2011" name="Nat. Commun.">
        <title>Effector diversification within compartments of the Leptosphaeria maculans genome affected by Repeat-Induced Point mutations.</title>
        <authorList>
            <person name="Rouxel T."/>
            <person name="Grandaubert J."/>
            <person name="Hane J.K."/>
            <person name="Hoede C."/>
            <person name="van de Wouw A.P."/>
            <person name="Couloux A."/>
            <person name="Dominguez V."/>
            <person name="Anthouard V."/>
            <person name="Bally P."/>
            <person name="Bourras S."/>
            <person name="Cozijnsen A.J."/>
            <person name="Ciuffetti L.M."/>
            <person name="Degrave A."/>
            <person name="Dilmaghani A."/>
            <person name="Duret L."/>
            <person name="Fudal I."/>
            <person name="Goodwin S.B."/>
            <person name="Gout L."/>
            <person name="Glaser N."/>
            <person name="Linglin J."/>
            <person name="Kema G.H.J."/>
            <person name="Lapalu N."/>
            <person name="Lawrence C.B."/>
            <person name="May K."/>
            <person name="Meyer M."/>
            <person name="Ollivier B."/>
            <person name="Poulain J."/>
            <person name="Schoch C.L."/>
            <person name="Simon A."/>
            <person name="Spatafora J.W."/>
            <person name="Stachowiak A."/>
            <person name="Turgeon B.G."/>
            <person name="Tyler B.M."/>
            <person name="Vincent D."/>
            <person name="Weissenbach J."/>
            <person name="Amselem J."/>
            <person name="Quesneville H."/>
            <person name="Oliver R.P."/>
            <person name="Wincker P."/>
            <person name="Balesdent M.-H."/>
            <person name="Howlett B.J."/>
        </authorList>
    </citation>
    <scope>NUCLEOTIDE SEQUENCE [LARGE SCALE GENOMIC DNA]</scope>
    <source>
        <strain evidence="4">JN3 / isolate v23.1.3 / race Av1-4-5-6-7-8</strain>
    </source>
</reference>